<accession>A0AAD5TWH2</accession>
<dbReference type="InterPro" id="IPR053001">
    <property type="entry name" value="MNNG_permease-like"/>
</dbReference>
<keyword evidence="5" id="KW-1185">Reference proteome</keyword>
<dbReference type="PANTHER" id="PTHR34814">
    <property type="entry name" value="NITROSOGUANIDINE RESISTANCE PROTEIN SNG1"/>
    <property type="match status" value="1"/>
</dbReference>
<sequence length="480" mass="52466">MAILASTEIESTSWRKIGIFWVALTILFWGLISLYLGSTYNPTFYQNQISIVVVNFDTGKTLGEAFRQSTLAHIGGNPQQSPLIPTDRLGATGSIQAGWNLPSADQYLGNPQKVIDSVKNGEVWGAIMINPGATDALNAAAANPGSPYDPKNALTIIYDEGRNPNTVADFVVRPMRTLANEFQTTFTQQWIIQLASGNQSANLANLASKSPAVLSVPASWTEINVANTNPDSAFVTFAGLTIGLLLLIVFTFAAVTIIIDITEEFTVDLSGSTMVSLRLRLAFFYTLTMSLFYSLAMAAFKGSFTPASWFGFWALHFLHLSVQALTFLTAAVIASPAVQAPLFLLVLVVNIIAGFGTPELANPFYIWEYGIPMYHAVSGSRTLLFGGFPYLAKNYGSLIGWMIGFIITYTFFQLRASDSEDGTTPMQRSGTIHELEKSLTGGLRASRQFSFRDDENKMERRRSTASRNSADPNINVNNEE</sequence>
<keyword evidence="2" id="KW-0812">Transmembrane</keyword>
<dbReference type="Pfam" id="PF12051">
    <property type="entry name" value="DUF3533"/>
    <property type="match status" value="1"/>
</dbReference>
<feature type="transmembrane region" description="Helical" evidence="2">
    <location>
        <begin position="279"/>
        <end position="300"/>
    </location>
</feature>
<evidence type="ECO:0000256" key="1">
    <source>
        <dbReference type="SAM" id="MobiDB-lite"/>
    </source>
</evidence>
<keyword evidence="2" id="KW-1133">Transmembrane helix</keyword>
<organism evidence="4 5">
    <name type="scientific">Clydaea vesicula</name>
    <dbReference type="NCBI Taxonomy" id="447962"/>
    <lineage>
        <taxon>Eukaryota</taxon>
        <taxon>Fungi</taxon>
        <taxon>Fungi incertae sedis</taxon>
        <taxon>Chytridiomycota</taxon>
        <taxon>Chytridiomycota incertae sedis</taxon>
        <taxon>Chytridiomycetes</taxon>
        <taxon>Lobulomycetales</taxon>
        <taxon>Lobulomycetaceae</taxon>
        <taxon>Clydaea</taxon>
    </lineage>
</organism>
<dbReference type="PANTHER" id="PTHR34814:SF2">
    <property type="entry name" value="DUF3533 DOMAIN-CONTAINING PROTEIN"/>
    <property type="match status" value="1"/>
</dbReference>
<dbReference type="Proteomes" id="UP001211065">
    <property type="component" value="Unassembled WGS sequence"/>
</dbReference>
<feature type="compositionally biased region" description="Basic and acidic residues" evidence="1">
    <location>
        <begin position="450"/>
        <end position="462"/>
    </location>
</feature>
<proteinExistence type="predicted"/>
<evidence type="ECO:0000259" key="3">
    <source>
        <dbReference type="Pfam" id="PF12051"/>
    </source>
</evidence>
<feature type="region of interest" description="Disordered" evidence="1">
    <location>
        <begin position="436"/>
        <end position="480"/>
    </location>
</feature>
<feature type="transmembrane region" description="Helical" evidence="2">
    <location>
        <begin position="340"/>
        <end position="361"/>
    </location>
</feature>
<gene>
    <name evidence="4" type="ORF">HK099_007993</name>
</gene>
<comment type="caution">
    <text evidence="4">The sequence shown here is derived from an EMBL/GenBank/DDBJ whole genome shotgun (WGS) entry which is preliminary data.</text>
</comment>
<reference evidence="4" key="1">
    <citation type="submission" date="2020-05" db="EMBL/GenBank/DDBJ databases">
        <title>Phylogenomic resolution of chytrid fungi.</title>
        <authorList>
            <person name="Stajich J.E."/>
            <person name="Amses K."/>
            <person name="Simmons R."/>
            <person name="Seto K."/>
            <person name="Myers J."/>
            <person name="Bonds A."/>
            <person name="Quandt C.A."/>
            <person name="Barry K."/>
            <person name="Liu P."/>
            <person name="Grigoriev I."/>
            <person name="Longcore J.E."/>
            <person name="James T.Y."/>
        </authorList>
    </citation>
    <scope>NUCLEOTIDE SEQUENCE</scope>
    <source>
        <strain evidence="4">JEL0476</strain>
    </source>
</reference>
<feature type="compositionally biased region" description="Polar residues" evidence="1">
    <location>
        <begin position="465"/>
        <end position="480"/>
    </location>
</feature>
<feature type="transmembrane region" description="Helical" evidence="2">
    <location>
        <begin position="17"/>
        <end position="36"/>
    </location>
</feature>
<protein>
    <recommendedName>
        <fullName evidence="3">DUF3533 domain-containing protein</fullName>
    </recommendedName>
</protein>
<evidence type="ECO:0000256" key="2">
    <source>
        <dbReference type="SAM" id="Phobius"/>
    </source>
</evidence>
<dbReference type="AlphaFoldDB" id="A0AAD5TWH2"/>
<feature type="transmembrane region" description="Helical" evidence="2">
    <location>
        <begin position="312"/>
        <end position="334"/>
    </location>
</feature>
<feature type="domain" description="DUF3533" evidence="3">
    <location>
        <begin position="22"/>
        <end position="403"/>
    </location>
</feature>
<keyword evidence="2" id="KW-0472">Membrane</keyword>
<feature type="transmembrane region" description="Helical" evidence="2">
    <location>
        <begin position="234"/>
        <end position="259"/>
    </location>
</feature>
<dbReference type="InterPro" id="IPR022703">
    <property type="entry name" value="DUF3533"/>
</dbReference>
<dbReference type="GO" id="GO:0016020">
    <property type="term" value="C:membrane"/>
    <property type="evidence" value="ECO:0007669"/>
    <property type="project" value="TreeGrafter"/>
</dbReference>
<name>A0AAD5TWH2_9FUNG</name>
<evidence type="ECO:0000313" key="4">
    <source>
        <dbReference type="EMBL" id="KAJ3211515.1"/>
    </source>
</evidence>
<evidence type="ECO:0000313" key="5">
    <source>
        <dbReference type="Proteomes" id="UP001211065"/>
    </source>
</evidence>
<dbReference type="EMBL" id="JADGJW010000830">
    <property type="protein sequence ID" value="KAJ3211515.1"/>
    <property type="molecule type" value="Genomic_DNA"/>
</dbReference>